<keyword evidence="8 9" id="KW-0119">Carbohydrate metabolism</keyword>
<comment type="similarity">
    <text evidence="1 9">Belongs to the IlvD/Edd family.</text>
</comment>
<dbReference type="GO" id="GO:0051539">
    <property type="term" value="F:4 iron, 4 sulfur cluster binding"/>
    <property type="evidence" value="ECO:0007669"/>
    <property type="project" value="UniProtKB-UniRule"/>
</dbReference>
<keyword evidence="4 9" id="KW-0408">Iron</keyword>
<evidence type="ECO:0000256" key="3">
    <source>
        <dbReference type="ARBA" id="ARBA00022723"/>
    </source>
</evidence>
<dbReference type="InterPro" id="IPR000581">
    <property type="entry name" value="ILV_EDD_N"/>
</dbReference>
<feature type="domain" description="Dihydroxy-acid/6-phosphogluconate dehydratase C-terminal" evidence="12">
    <location>
        <begin position="405"/>
        <end position="598"/>
    </location>
</feature>
<evidence type="ECO:0000256" key="1">
    <source>
        <dbReference type="ARBA" id="ARBA00006486"/>
    </source>
</evidence>
<keyword evidence="6 9" id="KW-0311">Gluconate utilization</keyword>
<dbReference type="RefSeq" id="WP_076086383.1">
    <property type="nucleotide sequence ID" value="NZ_CP019070.1"/>
</dbReference>
<evidence type="ECO:0000313" key="14">
    <source>
        <dbReference type="Proteomes" id="UP000186074"/>
    </source>
</evidence>
<dbReference type="InterPro" id="IPR037237">
    <property type="entry name" value="IlvD/EDD_N"/>
</dbReference>
<evidence type="ECO:0000259" key="11">
    <source>
        <dbReference type="Pfam" id="PF00920"/>
    </source>
</evidence>
<protein>
    <recommendedName>
        <fullName evidence="9 10">Phosphogluconate dehydratase</fullName>
        <ecNumber evidence="9 10">4.2.1.12</ecNumber>
    </recommendedName>
</protein>
<dbReference type="NCBIfam" id="TIGR01196">
    <property type="entry name" value="edd"/>
    <property type="match status" value="1"/>
</dbReference>
<comment type="catalytic activity">
    <reaction evidence="9">
        <text>6-phospho-D-gluconate = 2-dehydro-3-deoxy-6-phospho-D-gluconate + H2O</text>
        <dbReference type="Rhea" id="RHEA:17277"/>
        <dbReference type="ChEBI" id="CHEBI:15377"/>
        <dbReference type="ChEBI" id="CHEBI:57569"/>
        <dbReference type="ChEBI" id="CHEBI:58759"/>
        <dbReference type="EC" id="4.2.1.12"/>
    </reaction>
</comment>
<evidence type="ECO:0000313" key="13">
    <source>
        <dbReference type="EMBL" id="APW65659.1"/>
    </source>
</evidence>
<dbReference type="InterPro" id="IPR042096">
    <property type="entry name" value="Dihydro-acid_dehy_C"/>
</dbReference>
<dbReference type="PROSITE" id="PS00887">
    <property type="entry name" value="ILVD_EDD_2"/>
    <property type="match status" value="1"/>
</dbReference>
<dbReference type="OrthoDB" id="9807077at2"/>
<dbReference type="EMBL" id="CP019070">
    <property type="protein sequence ID" value="APW65659.1"/>
    <property type="molecule type" value="Genomic_DNA"/>
</dbReference>
<dbReference type="Gene3D" id="3.50.30.80">
    <property type="entry name" value="IlvD/EDD C-terminal domain-like"/>
    <property type="match status" value="1"/>
</dbReference>
<dbReference type="EC" id="4.2.1.12" evidence="9 10"/>
<keyword evidence="5 9" id="KW-0411">Iron-sulfur</keyword>
<evidence type="ECO:0000259" key="12">
    <source>
        <dbReference type="Pfam" id="PF24877"/>
    </source>
</evidence>
<dbReference type="STRING" id="1850254.LPB137_07235"/>
<dbReference type="SUPFAM" id="SSF52016">
    <property type="entry name" value="LeuD/IlvD-like"/>
    <property type="match status" value="1"/>
</dbReference>
<evidence type="ECO:0000256" key="9">
    <source>
        <dbReference type="HAMAP-Rule" id="MF_02094"/>
    </source>
</evidence>
<dbReference type="HAMAP" id="MF_02094">
    <property type="entry name" value="Edd"/>
    <property type="match status" value="1"/>
</dbReference>
<dbReference type="PROSITE" id="PS00886">
    <property type="entry name" value="ILVD_EDD_1"/>
    <property type="match status" value="1"/>
</dbReference>
<evidence type="ECO:0000256" key="5">
    <source>
        <dbReference type="ARBA" id="ARBA00023014"/>
    </source>
</evidence>
<dbReference type="GO" id="GO:0005829">
    <property type="term" value="C:cytosol"/>
    <property type="evidence" value="ECO:0007669"/>
    <property type="project" value="TreeGrafter"/>
</dbReference>
<proteinExistence type="inferred from homology"/>
<dbReference type="GO" id="GO:0009255">
    <property type="term" value="P:Entner-Doudoroff pathway through 6-phosphogluconate"/>
    <property type="evidence" value="ECO:0007669"/>
    <property type="project" value="UniProtKB-UniRule"/>
</dbReference>
<dbReference type="PANTHER" id="PTHR43661:SF1">
    <property type="entry name" value="PHOSPHOGLUCONATE DEHYDRATASE"/>
    <property type="match status" value="1"/>
</dbReference>
<feature type="binding site" evidence="9">
    <location>
        <position position="221"/>
    </location>
    <ligand>
        <name>[4Fe-4S] cluster</name>
        <dbReference type="ChEBI" id="CHEBI:49883"/>
    </ligand>
</feature>
<evidence type="ECO:0000256" key="7">
    <source>
        <dbReference type="ARBA" id="ARBA00023239"/>
    </source>
</evidence>
<comment type="pathway">
    <text evidence="9">Carbohydrate metabolism; Entner-Doudoroff pathway.</text>
</comment>
<dbReference type="GO" id="GO:0019521">
    <property type="term" value="P:D-gluconate metabolic process"/>
    <property type="evidence" value="ECO:0007669"/>
    <property type="project" value="UniProtKB-KW"/>
</dbReference>
<reference evidence="13 14" key="1">
    <citation type="submission" date="2017-01" db="EMBL/GenBank/DDBJ databases">
        <title>Genome sequencing of Arcobacter sp. LPB0137.</title>
        <authorList>
            <person name="Lee G.-W."/>
            <person name="Yi H."/>
        </authorList>
    </citation>
    <scope>NUCLEOTIDE SEQUENCE [LARGE SCALE GENOMIC DNA]</scope>
    <source>
        <strain evidence="13 14">LPB0137</strain>
    </source>
</reference>
<dbReference type="SUPFAM" id="SSF143975">
    <property type="entry name" value="IlvD/EDD N-terminal domain-like"/>
    <property type="match status" value="1"/>
</dbReference>
<dbReference type="AlphaFoldDB" id="A0A1P8KM90"/>
<keyword evidence="7 9" id="KW-0456">Lyase</keyword>
<dbReference type="GO" id="GO:0004456">
    <property type="term" value="F:phosphogluconate dehydratase activity"/>
    <property type="evidence" value="ECO:0007669"/>
    <property type="project" value="UniProtKB-UniRule"/>
</dbReference>
<organism evidence="13 14">
    <name type="scientific">Poseidonibacter parvus</name>
    <dbReference type="NCBI Taxonomy" id="1850254"/>
    <lineage>
        <taxon>Bacteria</taxon>
        <taxon>Pseudomonadati</taxon>
        <taxon>Campylobacterota</taxon>
        <taxon>Epsilonproteobacteria</taxon>
        <taxon>Campylobacterales</taxon>
        <taxon>Arcobacteraceae</taxon>
        <taxon>Poseidonibacter</taxon>
    </lineage>
</organism>
<keyword evidence="14" id="KW-1185">Reference proteome</keyword>
<name>A0A1P8KM90_9BACT</name>
<gene>
    <name evidence="9" type="primary">edd</name>
    <name evidence="13" type="ORF">LPB137_07235</name>
</gene>
<dbReference type="InterPro" id="IPR056740">
    <property type="entry name" value="ILV_EDD_C"/>
</dbReference>
<evidence type="ECO:0000256" key="6">
    <source>
        <dbReference type="ARBA" id="ARBA00023064"/>
    </source>
</evidence>
<evidence type="ECO:0000256" key="8">
    <source>
        <dbReference type="ARBA" id="ARBA00023277"/>
    </source>
</evidence>
<feature type="binding site" evidence="9">
    <location>
        <position position="154"/>
    </location>
    <ligand>
        <name>[4Fe-4S] cluster</name>
        <dbReference type="ChEBI" id="CHEBI:49883"/>
    </ligand>
</feature>
<dbReference type="Proteomes" id="UP000186074">
    <property type="component" value="Chromosome"/>
</dbReference>
<dbReference type="InterPro" id="IPR004786">
    <property type="entry name" value="6-phosphgluc_deHydtase"/>
</dbReference>
<dbReference type="InterPro" id="IPR020558">
    <property type="entry name" value="DiOHA_6PGluconate_deHydtase_CS"/>
</dbReference>
<dbReference type="Pfam" id="PF00920">
    <property type="entry name" value="ILVD_EDD_N"/>
    <property type="match status" value="1"/>
</dbReference>
<dbReference type="UniPathway" id="UPA00226"/>
<dbReference type="PANTHER" id="PTHR43661">
    <property type="entry name" value="D-XYLONATE DEHYDRATASE"/>
    <property type="match status" value="1"/>
</dbReference>
<evidence type="ECO:0000256" key="4">
    <source>
        <dbReference type="ARBA" id="ARBA00023004"/>
    </source>
</evidence>
<keyword evidence="2 9" id="KW-0004">4Fe-4S</keyword>
<sequence length="609" mass="65840">MNEIILEVTNNIIERSKTSREIYLNRVKEASNKGVNRSKVGCSNLAHTIAPMNEQEKELMSDKVTPNIAIVTAYNDMLSAHEPFSVYPSLIKRTLLNEGATAQVASGVPAMCDGVTQGYEGMELSLFSRDNIAMGTAIGLSHNVYDGAIYLGVCDKIVPGLLIGALSFGHLPAIFMPAGPMPSGISNKEKALVRQEFAQGKVDEKALFKVEAASYHSSGTCTFYGTANSNQMLLEMMGLQLPNSSFVNANTQLRDELTQEASKTLLNLTEYKNNFTPIADIIDERSFVNAIVGLMATGGSTNHTIHLIAMARAAGIIINWDDFNMISSVTPLLCRLYPNGSADVNHFRDAGGMSVVISELINAGLVHEDVNTIVGRGLKNYIVEPTLKENKLVFNKGAIISRDKDIVSSVEAPFSNEGGITLLKGNIGRSIIKTSALKDEHLYIKAPAMVFSTQDELKNAFKEGLLNKDFVAVVKFQGPKSNGMPELHGLLPSLGVLQDKGFKVAIVTDGRMSGASGKVPSAIHLVNEAAKGGAIALIEDGDMICLDVKKGTLNIEIPAEEKIRRTIKKVDLSANHYNYGRNLFSSVRDNISSAEEGATIFDIIGKERN</sequence>
<dbReference type="Pfam" id="PF24877">
    <property type="entry name" value="ILV_EDD_C"/>
    <property type="match status" value="1"/>
</dbReference>
<dbReference type="GO" id="GO:0046872">
    <property type="term" value="F:metal ion binding"/>
    <property type="evidence" value="ECO:0007669"/>
    <property type="project" value="UniProtKB-KW"/>
</dbReference>
<dbReference type="KEGG" id="alp:LPB137_07235"/>
<evidence type="ECO:0000256" key="10">
    <source>
        <dbReference type="NCBIfam" id="TIGR01196"/>
    </source>
</evidence>
<evidence type="ECO:0000256" key="2">
    <source>
        <dbReference type="ARBA" id="ARBA00022485"/>
    </source>
</evidence>
<comment type="cofactor">
    <cofactor evidence="9">
        <name>[4Fe-4S] cluster</name>
        <dbReference type="ChEBI" id="CHEBI:49883"/>
    </cofactor>
    <text evidence="9">Binds 1 [4Fe-4S] cluster.</text>
</comment>
<keyword evidence="3 9" id="KW-0479">Metal-binding</keyword>
<accession>A0A1P8KM90</accession>
<feature type="domain" description="Dihydroxy-acid/6-phosphogluconate dehydratase N-terminal" evidence="11">
    <location>
        <begin position="66"/>
        <end position="379"/>
    </location>
</feature>
<comment type="function">
    <text evidence="9">Catalyzes the dehydration of 6-phospho-D-gluconate to 2-dehydro-3-deoxy-6-phospho-D-gluconate.</text>
</comment>